<dbReference type="KEGG" id="fak:FUA48_05685"/>
<evidence type="ECO:0000256" key="9">
    <source>
        <dbReference type="SAM" id="SignalP"/>
    </source>
</evidence>
<dbReference type="RefSeq" id="WP_147582646.1">
    <property type="nucleotide sequence ID" value="NZ_CP042831.1"/>
</dbReference>
<evidence type="ECO:0000256" key="6">
    <source>
        <dbReference type="ARBA" id="ARBA00022833"/>
    </source>
</evidence>
<dbReference type="Proteomes" id="UP000321222">
    <property type="component" value="Chromosome"/>
</dbReference>
<feature type="signal peptide" evidence="9">
    <location>
        <begin position="1"/>
        <end position="25"/>
    </location>
</feature>
<feature type="domain" description="Secretion system C-terminal sorting" evidence="11">
    <location>
        <begin position="609"/>
        <end position="680"/>
    </location>
</feature>
<evidence type="ECO:0000256" key="7">
    <source>
        <dbReference type="ARBA" id="ARBA00023049"/>
    </source>
</evidence>
<accession>A0A5B9FTY5</accession>
<dbReference type="InterPro" id="IPR008754">
    <property type="entry name" value="Peptidase_M43"/>
</dbReference>
<evidence type="ECO:0000256" key="3">
    <source>
        <dbReference type="ARBA" id="ARBA00022723"/>
    </source>
</evidence>
<dbReference type="PANTHER" id="PTHR47466">
    <property type="match status" value="1"/>
</dbReference>
<feature type="domain" description="Peptidase M43 pregnancy-associated plasma-A" evidence="10">
    <location>
        <begin position="192"/>
        <end position="362"/>
    </location>
</feature>
<evidence type="ECO:0000256" key="4">
    <source>
        <dbReference type="ARBA" id="ARBA00022729"/>
    </source>
</evidence>
<dbReference type="EMBL" id="CP042831">
    <property type="protein sequence ID" value="QEE49088.1"/>
    <property type="molecule type" value="Genomic_DNA"/>
</dbReference>
<reference evidence="12 13" key="1">
    <citation type="submission" date="2019-08" db="EMBL/GenBank/DDBJ databases">
        <title>Flavobacterium alkalisoli sp. nov., isolated from rhizosphere soil of Suaeda salsa.</title>
        <authorList>
            <person name="Sun J.-Q."/>
            <person name="Xu L."/>
        </authorList>
    </citation>
    <scope>NUCLEOTIDE SEQUENCE [LARGE SCALE GENOMIC DNA]</scope>
    <source>
        <strain evidence="12 13">XS-5</strain>
    </source>
</reference>
<evidence type="ECO:0000256" key="2">
    <source>
        <dbReference type="ARBA" id="ARBA00022670"/>
    </source>
</evidence>
<dbReference type="Pfam" id="PF05572">
    <property type="entry name" value="Peptidase_M43"/>
    <property type="match status" value="1"/>
</dbReference>
<name>A0A5B9FTY5_9FLAO</name>
<evidence type="ECO:0000256" key="8">
    <source>
        <dbReference type="ARBA" id="ARBA00023157"/>
    </source>
</evidence>
<dbReference type="InterPro" id="IPR026444">
    <property type="entry name" value="Secre_tail"/>
</dbReference>
<dbReference type="GO" id="GO:0006508">
    <property type="term" value="P:proteolysis"/>
    <property type="evidence" value="ECO:0007669"/>
    <property type="project" value="UniProtKB-KW"/>
</dbReference>
<gene>
    <name evidence="12" type="ORF">FUA48_05685</name>
</gene>
<proteinExistence type="inferred from homology"/>
<evidence type="ECO:0000256" key="1">
    <source>
        <dbReference type="ARBA" id="ARBA00008721"/>
    </source>
</evidence>
<keyword evidence="6" id="KW-0862">Zinc</keyword>
<evidence type="ECO:0000313" key="12">
    <source>
        <dbReference type="EMBL" id="QEE49088.1"/>
    </source>
</evidence>
<dbReference type="AlphaFoldDB" id="A0A5B9FTY5"/>
<evidence type="ECO:0000259" key="11">
    <source>
        <dbReference type="Pfam" id="PF18962"/>
    </source>
</evidence>
<comment type="similarity">
    <text evidence="1">Belongs to the peptidase M43B family.</text>
</comment>
<keyword evidence="5" id="KW-0378">Hydrolase</keyword>
<dbReference type="GO" id="GO:0008237">
    <property type="term" value="F:metallopeptidase activity"/>
    <property type="evidence" value="ECO:0007669"/>
    <property type="project" value="UniProtKB-KW"/>
</dbReference>
<organism evidence="12 13">
    <name type="scientific">Flavobacterium alkalisoli</name>
    <dbReference type="NCBI Taxonomy" id="2602769"/>
    <lineage>
        <taxon>Bacteria</taxon>
        <taxon>Pseudomonadati</taxon>
        <taxon>Bacteroidota</taxon>
        <taxon>Flavobacteriia</taxon>
        <taxon>Flavobacteriales</taxon>
        <taxon>Flavobacteriaceae</taxon>
        <taxon>Flavobacterium</taxon>
    </lineage>
</organism>
<dbReference type="NCBIfam" id="TIGR04183">
    <property type="entry name" value="Por_Secre_tail"/>
    <property type="match status" value="1"/>
</dbReference>
<keyword evidence="13" id="KW-1185">Reference proteome</keyword>
<dbReference type="InterPro" id="IPR013783">
    <property type="entry name" value="Ig-like_fold"/>
</dbReference>
<dbReference type="Pfam" id="PF18962">
    <property type="entry name" value="Por_Secre_tail"/>
    <property type="match status" value="1"/>
</dbReference>
<keyword evidence="8" id="KW-1015">Disulfide bond</keyword>
<dbReference type="Gene3D" id="3.40.390.10">
    <property type="entry name" value="Collagenase (Catalytic Domain)"/>
    <property type="match status" value="1"/>
</dbReference>
<keyword evidence="4 9" id="KW-0732">Signal</keyword>
<sequence>MKLNTTTFKIGLLALSGLLSAGAFAQSKKTKQFGPSQKSGLINCATTQYEENLQRKFPNRSNTVQFEEWIAQKIEEQKAKGFLKNTQTTNEVVTIPVVFHIIHDGDAIGQNENIADEQILSQLTVLNQDFRRMADTPGFNTNPVGADMEIEFCLAQRDEYGIATSGITRHYYENDDPYGWEMDAVETIIKPQTQWDPNKYLNIWVVSNLYIGFNGTPIGELAGYAQFPTESGLEGLEEEGLPVLAETDGVALGAMYCGSSDIYPNGYYDEEGGKDKGRSASHEVGHYFGLRHIWGDGNCSFDDYCADTPVAAAANSGCPEGQDSCPSSPGMDMIENYMDYTNDSCQNVFTQNQKERMQAVLANSPRRASLITSDGCVPGVVYDNDGSLNINPLQQSCGEEFALTINLKNTGNNTITAAEISYTLDEEAAVYSWTGELENGETVTIELPVAEPAAGEHTLSLYIVSVNNTEDEAPLNDTITQDFTYTPVGSYNTQALTVTILTDGWGDETYWGVLDANEELVTYGGPYDDDTLYTETVELEISQCYTFVIIDQAGDGMCCDFGEGYYEVTTIDGTVVASGGSFGATEETSFYVDTTLGNNDFVYENGIKLYPNPTNSIINISIKNNELPESYTIYNNLGQVVAQSEVNSVDNLSINTSAYSNGIYFIKIDIEGQSATLKFIKN</sequence>
<dbReference type="GO" id="GO:0046872">
    <property type="term" value="F:metal ion binding"/>
    <property type="evidence" value="ECO:0007669"/>
    <property type="project" value="UniProtKB-KW"/>
</dbReference>
<dbReference type="CDD" id="cd04275">
    <property type="entry name" value="ZnMc_pappalysin_like"/>
    <property type="match status" value="1"/>
</dbReference>
<evidence type="ECO:0000313" key="13">
    <source>
        <dbReference type="Proteomes" id="UP000321222"/>
    </source>
</evidence>
<dbReference type="SUPFAM" id="SSF55486">
    <property type="entry name" value="Metalloproteases ('zincins'), catalytic domain"/>
    <property type="match status" value="1"/>
</dbReference>
<dbReference type="PANTHER" id="PTHR47466:SF1">
    <property type="entry name" value="METALLOPROTEASE MEP1 (AFU_ORTHOLOGUE AFUA_1G07730)-RELATED"/>
    <property type="match status" value="1"/>
</dbReference>
<evidence type="ECO:0000259" key="10">
    <source>
        <dbReference type="Pfam" id="PF05572"/>
    </source>
</evidence>
<dbReference type="OrthoDB" id="6278496at2"/>
<feature type="chain" id="PRO_5023032177" evidence="9">
    <location>
        <begin position="26"/>
        <end position="682"/>
    </location>
</feature>
<keyword evidence="2" id="KW-0645">Protease</keyword>
<keyword evidence="7" id="KW-0482">Metalloprotease</keyword>
<evidence type="ECO:0000256" key="5">
    <source>
        <dbReference type="ARBA" id="ARBA00022801"/>
    </source>
</evidence>
<dbReference type="Gene3D" id="2.60.40.10">
    <property type="entry name" value="Immunoglobulins"/>
    <property type="match status" value="1"/>
</dbReference>
<keyword evidence="3" id="KW-0479">Metal-binding</keyword>
<protein>
    <submittedName>
        <fullName evidence="12">T9SS type A sorting domain-containing protein</fullName>
    </submittedName>
</protein>
<dbReference type="InterPro" id="IPR024079">
    <property type="entry name" value="MetalloPept_cat_dom_sf"/>
</dbReference>